<evidence type="ECO:0000313" key="2">
    <source>
        <dbReference type="Proteomes" id="UP001597476"/>
    </source>
</evidence>
<dbReference type="EMBL" id="JBHULY010000005">
    <property type="protein sequence ID" value="MFD2725319.1"/>
    <property type="molecule type" value="Genomic_DNA"/>
</dbReference>
<accession>A0ABW5T915</accession>
<proteinExistence type="predicted"/>
<dbReference type="NCBIfam" id="NF047658">
    <property type="entry name" value="HYC_CC_PP"/>
    <property type="match status" value="1"/>
</dbReference>
<gene>
    <name evidence="1" type="ORF">ACFSR8_03770</name>
</gene>
<sequence>MIKTITHKLFSVGLAILVLFSTVSFTIEKHYCGDVLVGTSVFAAAENCGMEAMEKAQKKSCCKDEVDVVEGQDELKITSFEDLDIEQQQFLVAFTQFYINLFESLPKQVIPHKDYSPPNLVQDIQVLDQVFLI</sequence>
<reference evidence="2" key="1">
    <citation type="journal article" date="2019" name="Int. J. Syst. Evol. Microbiol.">
        <title>The Global Catalogue of Microorganisms (GCM) 10K type strain sequencing project: providing services to taxonomists for standard genome sequencing and annotation.</title>
        <authorList>
            <consortium name="The Broad Institute Genomics Platform"/>
            <consortium name="The Broad Institute Genome Sequencing Center for Infectious Disease"/>
            <person name="Wu L."/>
            <person name="Ma J."/>
        </authorList>
    </citation>
    <scope>NUCLEOTIDE SEQUENCE [LARGE SCALE GENOMIC DNA]</scope>
    <source>
        <strain evidence="2">KCTC 42398</strain>
    </source>
</reference>
<dbReference type="Pfam" id="PF26622">
    <property type="entry name" value="DUF8199"/>
    <property type="match status" value="1"/>
</dbReference>
<dbReference type="RefSeq" id="WP_380289163.1">
    <property type="nucleotide sequence ID" value="NZ_JBHULY010000005.1"/>
</dbReference>
<dbReference type="Proteomes" id="UP001597476">
    <property type="component" value="Unassembled WGS sequence"/>
</dbReference>
<name>A0ABW5T915_9FLAO</name>
<dbReference type="InterPro" id="IPR058512">
    <property type="entry name" value="DUF8199"/>
</dbReference>
<evidence type="ECO:0000313" key="1">
    <source>
        <dbReference type="EMBL" id="MFD2725319.1"/>
    </source>
</evidence>
<protein>
    <recommendedName>
        <fullName evidence="3">Secreted protein</fullName>
    </recommendedName>
</protein>
<comment type="caution">
    <text evidence="1">The sequence shown here is derived from an EMBL/GenBank/DDBJ whole genome shotgun (WGS) entry which is preliminary data.</text>
</comment>
<organism evidence="1 2">
    <name type="scientific">Hyunsoonleella rubra</name>
    <dbReference type="NCBI Taxonomy" id="1737062"/>
    <lineage>
        <taxon>Bacteria</taxon>
        <taxon>Pseudomonadati</taxon>
        <taxon>Bacteroidota</taxon>
        <taxon>Flavobacteriia</taxon>
        <taxon>Flavobacteriales</taxon>
        <taxon>Flavobacteriaceae</taxon>
    </lineage>
</organism>
<keyword evidence="2" id="KW-1185">Reference proteome</keyword>
<evidence type="ECO:0008006" key="3">
    <source>
        <dbReference type="Google" id="ProtNLM"/>
    </source>
</evidence>
<dbReference type="InterPro" id="IPR058060">
    <property type="entry name" value="HYC_CC_PP"/>
</dbReference>